<keyword evidence="1" id="KW-0813">Transport</keyword>
<evidence type="ECO:0000259" key="8">
    <source>
        <dbReference type="PROSITE" id="PS51007"/>
    </source>
</evidence>
<dbReference type="PROSITE" id="PS51007">
    <property type="entry name" value="CYTC"/>
    <property type="match status" value="2"/>
</dbReference>
<dbReference type="SUPFAM" id="SSF46626">
    <property type="entry name" value="Cytochrome c"/>
    <property type="match status" value="2"/>
</dbReference>
<evidence type="ECO:0000313" key="10">
    <source>
        <dbReference type="Proteomes" id="UP001204151"/>
    </source>
</evidence>
<evidence type="ECO:0000256" key="5">
    <source>
        <dbReference type="ARBA" id="ARBA00023004"/>
    </source>
</evidence>
<reference evidence="9 10" key="1">
    <citation type="submission" date="2022-08" db="EMBL/GenBank/DDBJ databases">
        <title>Reclassification of Massilia species as members of the genera Telluria, Duganella, Pseudoduganella, Mokoshia gen. nov. and Zemynaea gen. nov. using orthogonal and non-orthogonal genome-based approaches.</title>
        <authorList>
            <person name="Bowman J.P."/>
        </authorList>
    </citation>
    <scope>NUCLEOTIDE SEQUENCE [LARGE SCALE GENOMIC DNA]</scope>
    <source>
        <strain evidence="9 10">JCM 31316</strain>
    </source>
</reference>
<evidence type="ECO:0000313" key="9">
    <source>
        <dbReference type="EMBL" id="MCS0582671.1"/>
    </source>
</evidence>
<evidence type="ECO:0000256" key="7">
    <source>
        <dbReference type="SAM" id="Phobius"/>
    </source>
</evidence>
<evidence type="ECO:0000256" key="3">
    <source>
        <dbReference type="ARBA" id="ARBA00022723"/>
    </source>
</evidence>
<dbReference type="InterPro" id="IPR009056">
    <property type="entry name" value="Cyt_c-like_dom"/>
</dbReference>
<evidence type="ECO:0000256" key="6">
    <source>
        <dbReference type="PROSITE-ProRule" id="PRU00433"/>
    </source>
</evidence>
<proteinExistence type="predicted"/>
<dbReference type="Proteomes" id="UP001204151">
    <property type="component" value="Unassembled WGS sequence"/>
</dbReference>
<evidence type="ECO:0000256" key="2">
    <source>
        <dbReference type="ARBA" id="ARBA00022617"/>
    </source>
</evidence>
<dbReference type="InterPro" id="IPR050597">
    <property type="entry name" value="Cytochrome_c_Oxidase_Subunit"/>
</dbReference>
<evidence type="ECO:0000256" key="4">
    <source>
        <dbReference type="ARBA" id="ARBA00022982"/>
    </source>
</evidence>
<accession>A0ABT1ZRX5</accession>
<dbReference type="Gene3D" id="1.10.760.10">
    <property type="entry name" value="Cytochrome c-like domain"/>
    <property type="match status" value="2"/>
</dbReference>
<keyword evidence="7" id="KW-0812">Transmembrane</keyword>
<sequence length="238" mass="25398">MMGTTTTPRKARTATATAPRSRAKRFFAWTGGLLLVAAIVAGVLYGPELIGLYQVGKQIDTIAADSVRTGGPWPRATDACVYCHGYDGNARAQTYPRLAGQPEAYLRKQLAGFAAGTRTDPTMTPLALSMSDKEIGAFAAHFSKMAPLPNATFHADPARVARGEALVKGGSCTACHGQKLEGNGEFPRLAGQGYDYLRDQLMRFKDGTRRDPMGAMAGVAAPLSQQNIDDLAQYLASR</sequence>
<dbReference type="InterPro" id="IPR036909">
    <property type="entry name" value="Cyt_c-like_dom_sf"/>
</dbReference>
<feature type="transmembrane region" description="Helical" evidence="7">
    <location>
        <begin position="26"/>
        <end position="45"/>
    </location>
</feature>
<evidence type="ECO:0000256" key="1">
    <source>
        <dbReference type="ARBA" id="ARBA00022448"/>
    </source>
</evidence>
<dbReference type="Pfam" id="PF00034">
    <property type="entry name" value="Cytochrom_C"/>
    <property type="match status" value="1"/>
</dbReference>
<keyword evidence="3 6" id="KW-0479">Metal-binding</keyword>
<dbReference type="EMBL" id="JANUGW010000009">
    <property type="protein sequence ID" value="MCS0582671.1"/>
    <property type="molecule type" value="Genomic_DNA"/>
</dbReference>
<keyword evidence="5 6" id="KW-0408">Iron</keyword>
<feature type="domain" description="Cytochrome c" evidence="8">
    <location>
        <begin position="51"/>
        <end position="146"/>
    </location>
</feature>
<keyword evidence="4" id="KW-0249">Electron transport</keyword>
<keyword evidence="10" id="KW-1185">Reference proteome</keyword>
<dbReference type="PANTHER" id="PTHR33751:SF9">
    <property type="entry name" value="CYTOCHROME C4"/>
    <property type="match status" value="1"/>
</dbReference>
<name>A0ABT1ZRX5_9BURK</name>
<comment type="caution">
    <text evidence="9">The sequence shown here is derived from an EMBL/GenBank/DDBJ whole genome shotgun (WGS) entry which is preliminary data.</text>
</comment>
<dbReference type="PANTHER" id="PTHR33751">
    <property type="entry name" value="CBB3-TYPE CYTOCHROME C OXIDASE SUBUNIT FIXP"/>
    <property type="match status" value="1"/>
</dbReference>
<organism evidence="9 10">
    <name type="scientific">Massilia pinisoli</name>
    <dbReference type="NCBI Taxonomy" id="1772194"/>
    <lineage>
        <taxon>Bacteria</taxon>
        <taxon>Pseudomonadati</taxon>
        <taxon>Pseudomonadota</taxon>
        <taxon>Betaproteobacteria</taxon>
        <taxon>Burkholderiales</taxon>
        <taxon>Oxalobacteraceae</taxon>
        <taxon>Telluria group</taxon>
        <taxon>Massilia</taxon>
    </lineage>
</organism>
<keyword evidence="7" id="KW-0472">Membrane</keyword>
<gene>
    <name evidence="9" type="ORF">NX784_13805</name>
</gene>
<feature type="domain" description="Cytochrome c" evidence="8">
    <location>
        <begin position="158"/>
        <end position="238"/>
    </location>
</feature>
<keyword evidence="7" id="KW-1133">Transmembrane helix</keyword>
<keyword evidence="2 6" id="KW-0349">Heme</keyword>
<dbReference type="RefSeq" id="WP_258817254.1">
    <property type="nucleotide sequence ID" value="NZ_JANUGW010000009.1"/>
</dbReference>
<protein>
    <submittedName>
        <fullName evidence="9">Cytochrome c4</fullName>
    </submittedName>
</protein>